<sequence>MYAPAADGADGGGPYDDDDVSDEFYWAAAELFLTTGEAEFEDYLLSSPVAGADSFPVGGFSWDSLGAIAKMDLATVPNDFEARDAVTAQVIAGAEGILAEQQAQEFGLALPDDGFVWGSNASVLNNQVVLATAFDLTGEGDFADAVVESMDYLLGRNALNVSYVTGYGDVTSENQHSRWFAAPLSDALPHPPAGSVAGGPNADVGTWDPTISGLYPDDDCAPQFCYVDHIQSWATNEITVNWNSALSLGGVVARGPGTGRSGGRGLRGRVHRARIVARGLHHADLDHQHVHRPHGGLGTHLVLPGG</sequence>
<protein>
    <recommendedName>
        <fullName evidence="7">Endoglucanase</fullName>
        <ecNumber evidence="7">3.2.1.4</ecNumber>
    </recommendedName>
</protein>
<gene>
    <name evidence="9" type="ORF">GCM10025876_06290</name>
</gene>
<reference evidence="10" key="1">
    <citation type="journal article" date="2019" name="Int. J. Syst. Evol. Microbiol.">
        <title>The Global Catalogue of Microorganisms (GCM) 10K type strain sequencing project: providing services to taxonomists for standard genome sequencing and annotation.</title>
        <authorList>
            <consortium name="The Broad Institute Genomics Platform"/>
            <consortium name="The Broad Institute Genome Sequencing Center for Infectious Disease"/>
            <person name="Wu L."/>
            <person name="Ma J."/>
        </authorList>
    </citation>
    <scope>NUCLEOTIDE SEQUENCE [LARGE SCALE GENOMIC DNA]</scope>
    <source>
        <strain evidence="10">NBRC 112299</strain>
    </source>
</reference>
<dbReference type="EC" id="3.2.1.4" evidence="7"/>
<keyword evidence="3 5" id="KW-0326">Glycosidase</keyword>
<comment type="catalytic activity">
    <reaction evidence="7">
        <text>Endohydrolysis of (1-&gt;4)-beta-D-glucosidic linkages in cellulose, lichenin and cereal beta-D-glucans.</text>
        <dbReference type="EC" id="3.2.1.4"/>
    </reaction>
</comment>
<evidence type="ECO:0000313" key="10">
    <source>
        <dbReference type="Proteomes" id="UP001157125"/>
    </source>
</evidence>
<dbReference type="EMBL" id="BSUN01000001">
    <property type="protein sequence ID" value="GMA34425.1"/>
    <property type="molecule type" value="Genomic_DNA"/>
</dbReference>
<name>A0ABQ6IAP8_9MICO</name>
<dbReference type="Proteomes" id="UP001157125">
    <property type="component" value="Unassembled WGS sequence"/>
</dbReference>
<dbReference type="PROSITE" id="PS00698">
    <property type="entry name" value="GH9_3"/>
    <property type="match status" value="1"/>
</dbReference>
<dbReference type="InterPro" id="IPR008928">
    <property type="entry name" value="6-hairpin_glycosidase_sf"/>
</dbReference>
<evidence type="ECO:0000256" key="1">
    <source>
        <dbReference type="ARBA" id="ARBA00022801"/>
    </source>
</evidence>
<keyword evidence="4 5" id="KW-0624">Polysaccharide degradation</keyword>
<dbReference type="InterPro" id="IPR018221">
    <property type="entry name" value="Glyco_hydro_9_His_AS"/>
</dbReference>
<organism evidence="9 10">
    <name type="scientific">Demequina litorisediminis</name>
    <dbReference type="NCBI Taxonomy" id="1849022"/>
    <lineage>
        <taxon>Bacteria</taxon>
        <taxon>Bacillati</taxon>
        <taxon>Actinomycetota</taxon>
        <taxon>Actinomycetes</taxon>
        <taxon>Micrococcales</taxon>
        <taxon>Demequinaceae</taxon>
        <taxon>Demequina</taxon>
    </lineage>
</organism>
<dbReference type="PROSITE" id="PS00592">
    <property type="entry name" value="GH9_2"/>
    <property type="match status" value="1"/>
</dbReference>
<dbReference type="InterPro" id="IPR012341">
    <property type="entry name" value="6hp_glycosidase-like_sf"/>
</dbReference>
<feature type="active site" evidence="6">
    <location>
        <position position="228"/>
    </location>
</feature>
<dbReference type="InterPro" id="IPR001701">
    <property type="entry name" value="Glyco_hydro_9"/>
</dbReference>
<evidence type="ECO:0000256" key="6">
    <source>
        <dbReference type="PROSITE-ProRule" id="PRU10060"/>
    </source>
</evidence>
<dbReference type="Pfam" id="PF00759">
    <property type="entry name" value="Glyco_hydro_9"/>
    <property type="match status" value="1"/>
</dbReference>
<dbReference type="Gene3D" id="1.50.10.10">
    <property type="match status" value="1"/>
</dbReference>
<feature type="active site" evidence="5">
    <location>
        <position position="176"/>
    </location>
</feature>
<evidence type="ECO:0000259" key="8">
    <source>
        <dbReference type="Pfam" id="PF00759"/>
    </source>
</evidence>
<dbReference type="PANTHER" id="PTHR22298">
    <property type="entry name" value="ENDO-1,4-BETA-GLUCANASE"/>
    <property type="match status" value="1"/>
</dbReference>
<evidence type="ECO:0000256" key="7">
    <source>
        <dbReference type="RuleBase" id="RU361166"/>
    </source>
</evidence>
<feature type="active site" evidence="6">
    <location>
        <position position="237"/>
    </location>
</feature>
<comment type="similarity">
    <text evidence="5 7">Belongs to the glycosyl hydrolase 9 (cellulase E) family.</text>
</comment>
<feature type="domain" description="Glycoside hydrolase family 9" evidence="8">
    <location>
        <begin position="7"/>
        <end position="246"/>
    </location>
</feature>
<accession>A0ABQ6IAP8</accession>
<proteinExistence type="inferred from homology"/>
<dbReference type="InterPro" id="IPR033126">
    <property type="entry name" value="Glyco_hydro_9_Asp/Glu_AS"/>
</dbReference>
<evidence type="ECO:0000313" key="9">
    <source>
        <dbReference type="EMBL" id="GMA34425.1"/>
    </source>
</evidence>
<evidence type="ECO:0000256" key="4">
    <source>
        <dbReference type="ARBA" id="ARBA00023326"/>
    </source>
</evidence>
<evidence type="ECO:0000256" key="3">
    <source>
        <dbReference type="ARBA" id="ARBA00023295"/>
    </source>
</evidence>
<comment type="caution">
    <text evidence="9">The sequence shown here is derived from an EMBL/GenBank/DDBJ whole genome shotgun (WGS) entry which is preliminary data.</text>
</comment>
<evidence type="ECO:0000256" key="5">
    <source>
        <dbReference type="PROSITE-ProRule" id="PRU10059"/>
    </source>
</evidence>
<evidence type="ECO:0000256" key="2">
    <source>
        <dbReference type="ARBA" id="ARBA00023277"/>
    </source>
</evidence>
<keyword evidence="1 5" id="KW-0378">Hydrolase</keyword>
<dbReference type="SUPFAM" id="SSF48208">
    <property type="entry name" value="Six-hairpin glycosidases"/>
    <property type="match status" value="1"/>
</dbReference>
<keyword evidence="7" id="KW-0136">Cellulose degradation</keyword>
<keyword evidence="2 5" id="KW-0119">Carbohydrate metabolism</keyword>
<keyword evidence="10" id="KW-1185">Reference proteome</keyword>